<dbReference type="RefSeq" id="XP_028031892.1">
    <property type="nucleotide sequence ID" value="XM_028176091.1"/>
</dbReference>
<dbReference type="Proteomes" id="UP000504629">
    <property type="component" value="Unplaced"/>
</dbReference>
<name>A0A6J2JSH2_BOMMA</name>
<proteinExistence type="predicted"/>
<dbReference type="InterPro" id="IPR028183">
    <property type="entry name" value="UQCC5"/>
</dbReference>
<protein>
    <submittedName>
        <fullName evidence="3">Small integral membrane protein 4</fullName>
    </submittedName>
</protein>
<dbReference type="OrthoDB" id="5913955at2759"/>
<organism evidence="2 3">
    <name type="scientific">Bombyx mandarina</name>
    <name type="common">Wild silk moth</name>
    <name type="synonym">Wild silkworm</name>
    <dbReference type="NCBI Taxonomy" id="7092"/>
    <lineage>
        <taxon>Eukaryota</taxon>
        <taxon>Metazoa</taxon>
        <taxon>Ecdysozoa</taxon>
        <taxon>Arthropoda</taxon>
        <taxon>Hexapoda</taxon>
        <taxon>Insecta</taxon>
        <taxon>Pterygota</taxon>
        <taxon>Neoptera</taxon>
        <taxon>Endopterygota</taxon>
        <taxon>Lepidoptera</taxon>
        <taxon>Glossata</taxon>
        <taxon>Ditrysia</taxon>
        <taxon>Bombycoidea</taxon>
        <taxon>Bombycidae</taxon>
        <taxon>Bombycinae</taxon>
        <taxon>Bombyx</taxon>
    </lineage>
</organism>
<keyword evidence="1" id="KW-1133">Transmembrane helix</keyword>
<dbReference type="CTD" id="50395"/>
<dbReference type="PANTHER" id="PTHR35250:SF1">
    <property type="entry name" value="UBIQUINOL-CYTOCHROME-C REDUCTASE COMPLEX ASSEMBLY FACTOR 5"/>
    <property type="match status" value="1"/>
</dbReference>
<dbReference type="PANTHER" id="PTHR35250">
    <property type="entry name" value="SMALL INTEGRAL MEMBRANE PROTEIN 4"/>
    <property type="match status" value="1"/>
</dbReference>
<dbReference type="AlphaFoldDB" id="A0A6J2JSH2"/>
<sequence>MRISWIQKLVNKWPGKRAFGIYRFLPIFFLLGASLEFSMINWKVGEVNFYNTFKKRQARDLIEEKIKKYSVS</sequence>
<evidence type="ECO:0000313" key="2">
    <source>
        <dbReference type="Proteomes" id="UP000504629"/>
    </source>
</evidence>
<dbReference type="KEGG" id="bman:114244331"/>
<accession>A0A6J2JSH2</accession>
<dbReference type="Pfam" id="PF15114">
    <property type="entry name" value="UPF0640"/>
    <property type="match status" value="1"/>
</dbReference>
<keyword evidence="1" id="KW-0812">Transmembrane</keyword>
<keyword evidence="2" id="KW-1185">Reference proteome</keyword>
<keyword evidence="1" id="KW-0472">Membrane</keyword>
<dbReference type="GeneID" id="114244331"/>
<gene>
    <name evidence="3" type="primary">LOC114244331</name>
</gene>
<feature type="transmembrane region" description="Helical" evidence="1">
    <location>
        <begin position="21"/>
        <end position="40"/>
    </location>
</feature>
<evidence type="ECO:0000313" key="3">
    <source>
        <dbReference type="RefSeq" id="XP_028031892.1"/>
    </source>
</evidence>
<reference evidence="3" key="1">
    <citation type="submission" date="2025-08" db="UniProtKB">
        <authorList>
            <consortium name="RefSeq"/>
        </authorList>
    </citation>
    <scope>IDENTIFICATION</scope>
    <source>
        <tissue evidence="3">Silk gland</tissue>
    </source>
</reference>
<evidence type="ECO:0000256" key="1">
    <source>
        <dbReference type="SAM" id="Phobius"/>
    </source>
</evidence>